<dbReference type="AlphaFoldDB" id="A0A0B6Y1W3"/>
<name>A0A0B6Y1W3_9EUPU</name>
<reference evidence="2" key="1">
    <citation type="submission" date="2014-12" db="EMBL/GenBank/DDBJ databases">
        <title>Insight into the proteome of Arion vulgaris.</title>
        <authorList>
            <person name="Aradska J."/>
            <person name="Bulat T."/>
            <person name="Smidak R."/>
            <person name="Sarate P."/>
            <person name="Gangsoo J."/>
            <person name="Sialana F."/>
            <person name="Bilban M."/>
            <person name="Lubec G."/>
        </authorList>
    </citation>
    <scope>NUCLEOTIDE SEQUENCE</scope>
    <source>
        <tissue evidence="2">Skin</tissue>
    </source>
</reference>
<evidence type="ECO:0000313" key="2">
    <source>
        <dbReference type="EMBL" id="CEK49490.1"/>
    </source>
</evidence>
<evidence type="ECO:0000259" key="1">
    <source>
        <dbReference type="Pfam" id="PF07707"/>
    </source>
</evidence>
<accession>A0A0B6Y1W3</accession>
<dbReference type="Pfam" id="PF07707">
    <property type="entry name" value="BACK"/>
    <property type="match status" value="1"/>
</dbReference>
<protein>
    <recommendedName>
        <fullName evidence="1">BACK domain-containing protein</fullName>
    </recommendedName>
</protein>
<feature type="non-terminal residue" evidence="2">
    <location>
        <position position="1"/>
    </location>
</feature>
<feature type="non-terminal residue" evidence="2">
    <location>
        <position position="117"/>
    </location>
</feature>
<sequence length="117" mass="13407">KGEEFLQVDLTTLLPILGSERLHIENESQVLEAGIEWITADLPLRRKYLLHVLNHIRMNLISQRHLFRVIDSCNDHGIKIALTRYTSPSEASKILSTHGTYLPLTLTNVITPSWPRQ</sequence>
<organism evidence="2">
    <name type="scientific">Arion vulgaris</name>
    <dbReference type="NCBI Taxonomy" id="1028688"/>
    <lineage>
        <taxon>Eukaryota</taxon>
        <taxon>Metazoa</taxon>
        <taxon>Spiralia</taxon>
        <taxon>Lophotrochozoa</taxon>
        <taxon>Mollusca</taxon>
        <taxon>Gastropoda</taxon>
        <taxon>Heterobranchia</taxon>
        <taxon>Euthyneura</taxon>
        <taxon>Panpulmonata</taxon>
        <taxon>Eupulmonata</taxon>
        <taxon>Stylommatophora</taxon>
        <taxon>Helicina</taxon>
        <taxon>Arionoidea</taxon>
        <taxon>Arionidae</taxon>
        <taxon>Arion</taxon>
    </lineage>
</organism>
<proteinExistence type="predicted"/>
<dbReference type="EMBL" id="HACG01002625">
    <property type="protein sequence ID" value="CEK49490.1"/>
    <property type="molecule type" value="Transcribed_RNA"/>
</dbReference>
<dbReference type="Gene3D" id="1.25.40.420">
    <property type="match status" value="1"/>
</dbReference>
<feature type="domain" description="BACK" evidence="1">
    <location>
        <begin position="2"/>
        <end position="70"/>
    </location>
</feature>
<dbReference type="InterPro" id="IPR011705">
    <property type="entry name" value="BACK"/>
</dbReference>
<gene>
    <name evidence="2" type="primary">ORF7913</name>
</gene>